<feature type="domain" description="HTH cro/C1-type" evidence="4">
    <location>
        <begin position="7"/>
        <end position="60"/>
    </location>
</feature>
<comment type="caution">
    <text evidence="5">The sequence shown here is derived from an EMBL/GenBank/DDBJ whole genome shotgun (WGS) entry which is preliminary data.</text>
</comment>
<dbReference type="GO" id="GO:0003677">
    <property type="term" value="F:DNA binding"/>
    <property type="evidence" value="ECO:0007669"/>
    <property type="project" value="UniProtKB-KW"/>
</dbReference>
<keyword evidence="1" id="KW-0805">Transcription regulation</keyword>
<organism evidence="5 6">
    <name type="scientific">Bordetella genomosp. 9</name>
    <dbReference type="NCBI Taxonomy" id="1416803"/>
    <lineage>
        <taxon>Bacteria</taxon>
        <taxon>Pseudomonadati</taxon>
        <taxon>Pseudomonadota</taxon>
        <taxon>Betaproteobacteria</taxon>
        <taxon>Burkholderiales</taxon>
        <taxon>Alcaligenaceae</taxon>
        <taxon>Bordetella</taxon>
    </lineage>
</organism>
<evidence type="ECO:0000313" key="6">
    <source>
        <dbReference type="Proteomes" id="UP000216857"/>
    </source>
</evidence>
<dbReference type="AlphaFoldDB" id="A0A261R781"/>
<evidence type="ECO:0000313" key="5">
    <source>
        <dbReference type="EMBL" id="OZI20522.1"/>
    </source>
</evidence>
<evidence type="ECO:0000256" key="1">
    <source>
        <dbReference type="ARBA" id="ARBA00023015"/>
    </source>
</evidence>
<keyword evidence="6" id="KW-1185">Reference proteome</keyword>
<dbReference type="SUPFAM" id="SSF51306">
    <property type="entry name" value="LexA/Signal peptidase"/>
    <property type="match status" value="1"/>
</dbReference>
<evidence type="ECO:0000256" key="2">
    <source>
        <dbReference type="ARBA" id="ARBA00023125"/>
    </source>
</evidence>
<sequence>MKLGERLKQRRIYLGVTQQALAKRAGVSQSLIAGLENGVYDASKHLIRVAEALGVDAGWLQTGEGPIPNGFPKPVVSDSVGQSDDDASVEIVKIPYWEASGSCGGGFRSDIQRRDKYLVKEAGFFTRYNVKPENAIAVYADGDSMENFIIDGDTAVFDLSKRDPKSGKIFLIDHPDGLRIKQLRRDIDGSWVLGSLSPDKQRFPDERVPPDQAARLKIHGQFVYRQGG</sequence>
<dbReference type="PANTHER" id="PTHR40661:SF3">
    <property type="entry name" value="FELS-1 PROPHAGE TRANSCRIPTIONAL REGULATOR"/>
    <property type="match status" value="1"/>
</dbReference>
<protein>
    <recommendedName>
        <fullName evidence="4">HTH cro/C1-type domain-containing protein</fullName>
    </recommendedName>
</protein>
<dbReference type="RefSeq" id="WP_094849115.1">
    <property type="nucleotide sequence ID" value="NZ_NEVJ01000003.1"/>
</dbReference>
<dbReference type="PANTHER" id="PTHR40661">
    <property type="match status" value="1"/>
</dbReference>
<dbReference type="CDD" id="cd00093">
    <property type="entry name" value="HTH_XRE"/>
    <property type="match status" value="1"/>
</dbReference>
<evidence type="ECO:0000259" key="4">
    <source>
        <dbReference type="PROSITE" id="PS50943"/>
    </source>
</evidence>
<dbReference type="SUPFAM" id="SSF47413">
    <property type="entry name" value="lambda repressor-like DNA-binding domains"/>
    <property type="match status" value="1"/>
</dbReference>
<dbReference type="EMBL" id="NEVJ01000003">
    <property type="protein sequence ID" value="OZI20522.1"/>
    <property type="molecule type" value="Genomic_DNA"/>
</dbReference>
<dbReference type="InterPro" id="IPR039418">
    <property type="entry name" value="LexA-like"/>
</dbReference>
<proteinExistence type="predicted"/>
<keyword evidence="2" id="KW-0238">DNA-binding</keyword>
<dbReference type="CDD" id="cd06529">
    <property type="entry name" value="S24_LexA-like"/>
    <property type="match status" value="1"/>
</dbReference>
<dbReference type="Pfam" id="PF12844">
    <property type="entry name" value="HTH_19"/>
    <property type="match status" value="1"/>
</dbReference>
<reference evidence="5" key="1">
    <citation type="submission" date="2017-05" db="EMBL/GenBank/DDBJ databases">
        <title>Complete and WGS of Bordetella genogroups.</title>
        <authorList>
            <person name="Spilker T."/>
            <person name="Lipuma J."/>
        </authorList>
    </citation>
    <scope>NUCLEOTIDE SEQUENCE</scope>
    <source>
        <strain evidence="5">AU21707</strain>
    </source>
</reference>
<evidence type="ECO:0000256" key="3">
    <source>
        <dbReference type="ARBA" id="ARBA00023163"/>
    </source>
</evidence>
<dbReference type="PROSITE" id="PS50943">
    <property type="entry name" value="HTH_CROC1"/>
    <property type="match status" value="1"/>
</dbReference>
<dbReference type="InterPro" id="IPR015927">
    <property type="entry name" value="Peptidase_S24_S26A/B/C"/>
</dbReference>
<keyword evidence="3" id="KW-0804">Transcription</keyword>
<dbReference type="Gene3D" id="2.10.109.10">
    <property type="entry name" value="Umud Fragment, subunit A"/>
    <property type="match status" value="1"/>
</dbReference>
<accession>A0A261R781</accession>
<dbReference type="SMART" id="SM00530">
    <property type="entry name" value="HTH_XRE"/>
    <property type="match status" value="1"/>
</dbReference>
<dbReference type="Proteomes" id="UP000216857">
    <property type="component" value="Unassembled WGS sequence"/>
</dbReference>
<dbReference type="Gene3D" id="1.10.260.40">
    <property type="entry name" value="lambda repressor-like DNA-binding domains"/>
    <property type="match status" value="1"/>
</dbReference>
<gene>
    <name evidence="5" type="ORF">CAL26_23800</name>
</gene>
<dbReference type="OrthoDB" id="9034362at2"/>
<name>A0A261R781_9BORD</name>
<dbReference type="InterPro" id="IPR001387">
    <property type="entry name" value="Cro/C1-type_HTH"/>
</dbReference>
<dbReference type="InterPro" id="IPR036286">
    <property type="entry name" value="LexA/Signal_pep-like_sf"/>
</dbReference>
<dbReference type="InterPro" id="IPR010982">
    <property type="entry name" value="Lambda_DNA-bd_dom_sf"/>
</dbReference>
<dbReference type="Pfam" id="PF00717">
    <property type="entry name" value="Peptidase_S24"/>
    <property type="match status" value="1"/>
</dbReference>